<dbReference type="InterPro" id="IPR017300">
    <property type="entry name" value="NHERF-1/NHERF-2"/>
</dbReference>
<dbReference type="GO" id="GO:0030175">
    <property type="term" value="C:filopodium"/>
    <property type="evidence" value="ECO:0007669"/>
    <property type="project" value="UniProtKB-SubCell"/>
</dbReference>
<dbReference type="PANTHER" id="PTHR14191">
    <property type="entry name" value="PDZ DOMAIN CONTAINING PROTEIN"/>
    <property type="match status" value="1"/>
</dbReference>
<dbReference type="GO" id="GO:0012505">
    <property type="term" value="C:endomembrane system"/>
    <property type="evidence" value="ECO:0007669"/>
    <property type="project" value="UniProtKB-SubCell"/>
</dbReference>
<evidence type="ECO:0000313" key="15">
    <source>
        <dbReference type="Proteomes" id="UP000009136"/>
    </source>
</evidence>
<reference evidence="14" key="3">
    <citation type="submission" date="2025-09" db="UniProtKB">
        <authorList>
            <consortium name="Ensembl"/>
        </authorList>
    </citation>
    <scope>IDENTIFICATION</scope>
    <source>
        <strain evidence="14">Hereford</strain>
    </source>
</reference>
<dbReference type="GO" id="GO:0016055">
    <property type="term" value="P:Wnt signaling pathway"/>
    <property type="evidence" value="ECO:0007669"/>
    <property type="project" value="UniProtKB-KW"/>
</dbReference>
<evidence type="ECO:0000256" key="11">
    <source>
        <dbReference type="PIRNR" id="PIRNR037866"/>
    </source>
</evidence>
<comment type="subcellular location">
    <subcellularLocation>
        <location evidence="3">Cell membrane</location>
    </subcellularLocation>
    <subcellularLocation>
        <location evidence="5">Cell projection</location>
        <location evidence="5">Filopodium</location>
    </subcellularLocation>
    <subcellularLocation>
        <location evidence="1">Cell projection</location>
        <location evidence="1">Microvillus</location>
    </subcellularLocation>
    <subcellularLocation>
        <location evidence="4">Cell projection</location>
        <location evidence="4">Ruffle</location>
    </subcellularLocation>
    <subcellularLocation>
        <location evidence="2 11">Endomembrane system</location>
        <topology evidence="2 11">Peripheral membrane protein</topology>
    </subcellularLocation>
</comment>
<dbReference type="GO" id="GO:0001726">
    <property type="term" value="C:ruffle"/>
    <property type="evidence" value="ECO:0007669"/>
    <property type="project" value="UniProtKB-SubCell"/>
</dbReference>
<dbReference type="GO" id="GO:0005902">
    <property type="term" value="C:microvillus"/>
    <property type="evidence" value="ECO:0007669"/>
    <property type="project" value="UniProtKB-SubCell"/>
</dbReference>
<dbReference type="Pfam" id="PF09007">
    <property type="entry name" value="EBP50_C"/>
    <property type="match status" value="1"/>
</dbReference>
<keyword evidence="6" id="KW-1003">Cell membrane</keyword>
<evidence type="ECO:0000256" key="1">
    <source>
        <dbReference type="ARBA" id="ARBA00004105"/>
    </source>
</evidence>
<feature type="region of interest" description="Disordered" evidence="12">
    <location>
        <begin position="234"/>
        <end position="348"/>
    </location>
</feature>
<keyword evidence="16" id="KW-1267">Proteomics identification</keyword>
<gene>
    <name evidence="14" type="primary">NHERF1</name>
</gene>
<dbReference type="PANTHER" id="PTHR14191:SF7">
    <property type="entry name" value="NA(+)_H(+) EXCHANGE REGULATORY COFACTOR NHE-RF1"/>
    <property type="match status" value="1"/>
</dbReference>
<dbReference type="InterPro" id="IPR036034">
    <property type="entry name" value="PDZ_sf"/>
</dbReference>
<dbReference type="FunFam" id="2.30.42.10:FF:000068">
    <property type="entry name" value="Na(+)/H(+) exchange regulatory cofactor NHE-RF"/>
    <property type="match status" value="1"/>
</dbReference>
<dbReference type="Proteomes" id="UP000009136">
    <property type="component" value="Chromosome 19"/>
</dbReference>
<dbReference type="CDD" id="cd06768">
    <property type="entry name" value="PDZ_NHERF-like"/>
    <property type="match status" value="2"/>
</dbReference>
<feature type="compositionally biased region" description="Polar residues" evidence="12">
    <location>
        <begin position="276"/>
        <end position="289"/>
    </location>
</feature>
<dbReference type="SMART" id="SM00228">
    <property type="entry name" value="PDZ"/>
    <property type="match status" value="2"/>
</dbReference>
<evidence type="ECO:0000256" key="12">
    <source>
        <dbReference type="SAM" id="MobiDB-lite"/>
    </source>
</evidence>
<dbReference type="AlphaFoldDB" id="A0AAA9SZY2"/>
<feature type="compositionally biased region" description="Low complexity" evidence="12">
    <location>
        <begin position="113"/>
        <end position="126"/>
    </location>
</feature>
<dbReference type="InterPro" id="IPR051067">
    <property type="entry name" value="NHER"/>
</dbReference>
<dbReference type="SUPFAM" id="SSF50156">
    <property type="entry name" value="PDZ domain-like"/>
    <property type="match status" value="2"/>
</dbReference>
<evidence type="ECO:0000256" key="8">
    <source>
        <dbReference type="ARBA" id="ARBA00022737"/>
    </source>
</evidence>
<dbReference type="InterPro" id="IPR041489">
    <property type="entry name" value="PDZ_6"/>
</dbReference>
<comment type="function">
    <text evidence="11">Scaffold protein that connects plasma membrane proteins with members of the ezrin/moesin/radixin family and thereby helps to link them to the actin cytoskeleton and to regulate their surface expression.</text>
</comment>
<dbReference type="Pfam" id="PF00595">
    <property type="entry name" value="PDZ"/>
    <property type="match status" value="1"/>
</dbReference>
<dbReference type="GeneTree" id="ENSGT00950000182849"/>
<evidence type="ECO:0000256" key="10">
    <source>
        <dbReference type="ARBA" id="ARBA00023273"/>
    </source>
</evidence>
<evidence type="ECO:0000256" key="2">
    <source>
        <dbReference type="ARBA" id="ARBA00004184"/>
    </source>
</evidence>
<feature type="domain" description="PDZ" evidence="13">
    <location>
        <begin position="14"/>
        <end position="94"/>
    </location>
</feature>
<keyword evidence="8" id="KW-0677">Repeat</keyword>
<dbReference type="InterPro" id="IPR015098">
    <property type="entry name" value="EBP50_C"/>
</dbReference>
<evidence type="ECO:0000256" key="7">
    <source>
        <dbReference type="ARBA" id="ARBA00022687"/>
    </source>
</evidence>
<evidence type="ECO:0000256" key="4">
    <source>
        <dbReference type="ARBA" id="ARBA00004466"/>
    </source>
</evidence>
<dbReference type="GO" id="GO:0060090">
    <property type="term" value="F:molecular adaptor activity"/>
    <property type="evidence" value="ECO:0007669"/>
    <property type="project" value="InterPro"/>
</dbReference>
<evidence type="ECO:0000256" key="3">
    <source>
        <dbReference type="ARBA" id="ARBA00004236"/>
    </source>
</evidence>
<dbReference type="Gene3D" id="2.30.42.10">
    <property type="match status" value="2"/>
</dbReference>
<feature type="compositionally biased region" description="Basic and acidic residues" evidence="12">
    <location>
        <begin position="338"/>
        <end position="348"/>
    </location>
</feature>
<evidence type="ECO:0000256" key="6">
    <source>
        <dbReference type="ARBA" id="ARBA00022475"/>
    </source>
</evidence>
<dbReference type="Ensembl" id="ENSBTAT00000089260.1">
    <property type="protein sequence ID" value="ENSBTAP00000092041.1"/>
    <property type="gene ID" value="ENSBTAG00000011382.5"/>
</dbReference>
<protein>
    <recommendedName>
        <fullName evidence="11">Na(+)/H(+) exchange regulatory cofactor NHE-RF</fullName>
    </recommendedName>
</protein>
<feature type="compositionally biased region" description="Low complexity" evidence="12">
    <location>
        <begin position="296"/>
        <end position="309"/>
    </location>
</feature>
<accession>A0AAA9SZY2</accession>
<feature type="domain" description="PDZ" evidence="13">
    <location>
        <begin position="162"/>
        <end position="229"/>
    </location>
</feature>
<proteinExistence type="evidence at protein level"/>
<sequence length="348" mass="37552">MSADAGAGAPLPRLCCLEKGPNGYGFHLHGEKGKVGQYIRLVEPGSPAEKSGLLAGDRLVEVNGENVEKETHQQVVNRIRAALNSVRLLVVDPETDERLQKLGVQVREEMLRAQEGPGQAEPPAAAAEERGAGGENEPPAAAPEPREAEQSPQERRELRPRLCAMKKGPNGYGFNLHSDKSKPGQFIRAVDPDSPAEASGLRAQDRIVEVNGVCVEGKPHGETDEFFKKCKVIPSQEHLQGPLPEPITNGEIEKENSPEALAETASESPMPPLARTASSDTSEELNSQDSPKKQDSTAPSSTSSSSSDPVLDFSISLAVAKERAHQKRVSKRAPQMDWSKKNELFSNL</sequence>
<reference evidence="14" key="2">
    <citation type="submission" date="2025-08" db="UniProtKB">
        <authorList>
            <consortium name="Ensembl"/>
        </authorList>
    </citation>
    <scope>IDENTIFICATION</scope>
    <source>
        <strain evidence="14">Hereford</strain>
    </source>
</reference>
<evidence type="ECO:0000259" key="13">
    <source>
        <dbReference type="PROSITE" id="PS50106"/>
    </source>
</evidence>
<keyword evidence="9 11" id="KW-0472">Membrane</keyword>
<name>A0AAA9SZY2_BOVIN</name>
<keyword evidence="10" id="KW-0966">Cell projection</keyword>
<organism evidence="14 15">
    <name type="scientific">Bos taurus</name>
    <name type="common">Bovine</name>
    <dbReference type="NCBI Taxonomy" id="9913"/>
    <lineage>
        <taxon>Eukaryota</taxon>
        <taxon>Metazoa</taxon>
        <taxon>Chordata</taxon>
        <taxon>Craniata</taxon>
        <taxon>Vertebrata</taxon>
        <taxon>Euteleostomi</taxon>
        <taxon>Mammalia</taxon>
        <taxon>Eutheria</taxon>
        <taxon>Laurasiatheria</taxon>
        <taxon>Artiodactyla</taxon>
        <taxon>Ruminantia</taxon>
        <taxon>Pecora</taxon>
        <taxon>Bovidae</taxon>
        <taxon>Bovinae</taxon>
        <taxon>Bos</taxon>
    </lineage>
</organism>
<reference evidence="14" key="1">
    <citation type="submission" date="2018-03" db="EMBL/GenBank/DDBJ databases">
        <title>ARS-UCD1.2.</title>
        <authorList>
            <person name="Rosen B.D."/>
            <person name="Bickhart D.M."/>
            <person name="Koren S."/>
            <person name="Schnabel R.D."/>
            <person name="Hall R."/>
            <person name="Zimin A."/>
            <person name="Dreischer C."/>
            <person name="Schultheiss S."/>
            <person name="Schroeder S.G."/>
            <person name="Elsik C.G."/>
            <person name="Couldrey C."/>
            <person name="Liu G.E."/>
            <person name="Van Tassell C.P."/>
            <person name="Phillippy A.M."/>
            <person name="Smith T.P.L."/>
            <person name="Medrano J.F."/>
        </authorList>
    </citation>
    <scope>NUCLEOTIDE SEQUENCE [LARGE SCALE GENOMIC DNA]</scope>
    <source>
        <strain evidence="14">Hereford</strain>
    </source>
</reference>
<evidence type="ECO:0007829" key="16">
    <source>
        <dbReference type="PeptideAtlas" id="A0AAA9SZY2"/>
    </source>
</evidence>
<feature type="compositionally biased region" description="Basic and acidic residues" evidence="12">
    <location>
        <begin position="144"/>
        <end position="157"/>
    </location>
</feature>
<evidence type="ECO:0000313" key="14">
    <source>
        <dbReference type="Ensembl" id="ENSBTAP00000092041.1"/>
    </source>
</evidence>
<keyword evidence="7" id="KW-0879">Wnt signaling pathway</keyword>
<evidence type="ECO:0000256" key="9">
    <source>
        <dbReference type="ARBA" id="ARBA00023136"/>
    </source>
</evidence>
<keyword evidence="15" id="KW-1185">Reference proteome</keyword>
<dbReference type="Pfam" id="PF17820">
    <property type="entry name" value="PDZ_6"/>
    <property type="match status" value="1"/>
</dbReference>
<dbReference type="PROSITE" id="PS50106">
    <property type="entry name" value="PDZ"/>
    <property type="match status" value="2"/>
</dbReference>
<dbReference type="InterPro" id="IPR001478">
    <property type="entry name" value="PDZ"/>
</dbReference>
<evidence type="ECO:0000256" key="5">
    <source>
        <dbReference type="ARBA" id="ARBA00004486"/>
    </source>
</evidence>
<feature type="region of interest" description="Disordered" evidence="12">
    <location>
        <begin position="113"/>
        <end position="157"/>
    </location>
</feature>
<dbReference type="PIRSF" id="PIRSF037866">
    <property type="entry name" value="EBP50"/>
    <property type="match status" value="1"/>
</dbReference>